<keyword evidence="1" id="KW-0732">Signal</keyword>
<organism evidence="2 3">
    <name type="scientific">Sphenostylis stenocarpa</name>
    <dbReference type="NCBI Taxonomy" id="92480"/>
    <lineage>
        <taxon>Eukaryota</taxon>
        <taxon>Viridiplantae</taxon>
        <taxon>Streptophyta</taxon>
        <taxon>Embryophyta</taxon>
        <taxon>Tracheophyta</taxon>
        <taxon>Spermatophyta</taxon>
        <taxon>Magnoliopsida</taxon>
        <taxon>eudicotyledons</taxon>
        <taxon>Gunneridae</taxon>
        <taxon>Pentapetalae</taxon>
        <taxon>rosids</taxon>
        <taxon>fabids</taxon>
        <taxon>Fabales</taxon>
        <taxon>Fabaceae</taxon>
        <taxon>Papilionoideae</taxon>
        <taxon>50 kb inversion clade</taxon>
        <taxon>NPAAA clade</taxon>
        <taxon>indigoferoid/millettioid clade</taxon>
        <taxon>Phaseoleae</taxon>
        <taxon>Sphenostylis</taxon>
    </lineage>
</organism>
<dbReference type="EMBL" id="OY731407">
    <property type="protein sequence ID" value="CAJ1976167.1"/>
    <property type="molecule type" value="Genomic_DNA"/>
</dbReference>
<dbReference type="AlphaFoldDB" id="A0AA86T098"/>
<evidence type="ECO:0000256" key="1">
    <source>
        <dbReference type="SAM" id="SignalP"/>
    </source>
</evidence>
<proteinExistence type="predicted"/>
<dbReference type="Proteomes" id="UP001189624">
    <property type="component" value="Chromosome 10"/>
</dbReference>
<protein>
    <submittedName>
        <fullName evidence="2">Uncharacterized protein</fullName>
    </submittedName>
</protein>
<feature type="signal peptide" evidence="1">
    <location>
        <begin position="1"/>
        <end position="24"/>
    </location>
</feature>
<name>A0AA86T098_9FABA</name>
<keyword evidence="3" id="KW-1185">Reference proteome</keyword>
<evidence type="ECO:0000313" key="3">
    <source>
        <dbReference type="Proteomes" id="UP001189624"/>
    </source>
</evidence>
<sequence length="58" mass="6516">MNGKAIIYLYVLKIVASLLNHSVGEGPCDVLTKWFIDAPQPMGYGIKKRRAMISYMNV</sequence>
<gene>
    <name evidence="2" type="ORF">AYBTSS11_LOCUS28302</name>
</gene>
<accession>A0AA86T098</accession>
<dbReference type="Gramene" id="rna-AYBTSS11_LOCUS28302">
    <property type="protein sequence ID" value="CAJ1976167.1"/>
    <property type="gene ID" value="gene-AYBTSS11_LOCUS28302"/>
</dbReference>
<feature type="chain" id="PRO_5041693732" evidence="1">
    <location>
        <begin position="25"/>
        <end position="58"/>
    </location>
</feature>
<reference evidence="2" key="1">
    <citation type="submission" date="2023-10" db="EMBL/GenBank/DDBJ databases">
        <authorList>
            <person name="Domelevo Entfellner J.-B."/>
        </authorList>
    </citation>
    <scope>NUCLEOTIDE SEQUENCE</scope>
</reference>
<evidence type="ECO:0000313" key="2">
    <source>
        <dbReference type="EMBL" id="CAJ1976167.1"/>
    </source>
</evidence>